<name>A0A2R6NUD2_9APHY</name>
<dbReference type="Proteomes" id="UP000186601">
    <property type="component" value="Unassembled WGS sequence"/>
</dbReference>
<evidence type="ECO:0000313" key="1">
    <source>
        <dbReference type="EMBL" id="PSR76811.1"/>
    </source>
</evidence>
<accession>A0A2R6NUD2</accession>
<keyword evidence="2" id="KW-1185">Reference proteome</keyword>
<reference evidence="1 2" key="1">
    <citation type="submission" date="2018-02" db="EMBL/GenBank/DDBJ databases">
        <title>Genome sequence of the basidiomycete white-rot fungus Phlebia centrifuga.</title>
        <authorList>
            <person name="Granchi Z."/>
            <person name="Peng M."/>
            <person name="de Vries R.P."/>
            <person name="Hilden K."/>
            <person name="Makela M.R."/>
            <person name="Grigoriev I."/>
            <person name="Riley R."/>
        </authorList>
    </citation>
    <scope>NUCLEOTIDE SEQUENCE [LARGE SCALE GENOMIC DNA]</scope>
    <source>
        <strain evidence="1 2">FBCC195</strain>
    </source>
</reference>
<organism evidence="1 2">
    <name type="scientific">Hermanssonia centrifuga</name>
    <dbReference type="NCBI Taxonomy" id="98765"/>
    <lineage>
        <taxon>Eukaryota</taxon>
        <taxon>Fungi</taxon>
        <taxon>Dikarya</taxon>
        <taxon>Basidiomycota</taxon>
        <taxon>Agaricomycotina</taxon>
        <taxon>Agaricomycetes</taxon>
        <taxon>Polyporales</taxon>
        <taxon>Meruliaceae</taxon>
        <taxon>Hermanssonia</taxon>
    </lineage>
</organism>
<proteinExistence type="predicted"/>
<sequence>MPLTHTISITFEITPPGPALRGTSLSENQTGILRPKPVHVCVILLSFEASLI</sequence>
<gene>
    <name evidence="1" type="ORF">PHLCEN_2v8192</name>
</gene>
<protein>
    <submittedName>
        <fullName evidence="1">Uncharacterized protein</fullName>
    </submittedName>
</protein>
<comment type="caution">
    <text evidence="1">The sequence shown here is derived from an EMBL/GenBank/DDBJ whole genome shotgun (WGS) entry which is preliminary data.</text>
</comment>
<dbReference type="AlphaFoldDB" id="A0A2R6NUD2"/>
<dbReference type="EMBL" id="MLYV02000834">
    <property type="protein sequence ID" value="PSR76811.1"/>
    <property type="molecule type" value="Genomic_DNA"/>
</dbReference>
<evidence type="ECO:0000313" key="2">
    <source>
        <dbReference type="Proteomes" id="UP000186601"/>
    </source>
</evidence>